<name>A0A4Y2QS08_ARAVE</name>
<gene>
    <name evidence="1" type="ORF">AVEN_177558_1</name>
</gene>
<keyword evidence="2" id="KW-1185">Reference proteome</keyword>
<dbReference type="Proteomes" id="UP000499080">
    <property type="component" value="Unassembled WGS sequence"/>
</dbReference>
<sequence>MVNRTEWETEPYENPNFSSQLSSDFNIDELFMRGAPNVVEWCHRECSTLSKQNPQVIHGSFTQCKCILYSSLVSLLYLLPNTPSKPKTPLAPFSSRVRDTCPGAPPPQPTYLNRSKFPIYGRRSKWRLLDTQTFVDTAPIIIGLTTRFGVELRSHEYPALSWAFTKGVLQSIWSASHQTVPFFSPFIHVGHSRRLHANHTKGHFNPLRLLCLSLFPLSKRNTPYCLTRESFTLPPLLCGFRFCERVSLSISIRSNFSFIVQRAE</sequence>
<dbReference type="EMBL" id="BGPR01014615">
    <property type="protein sequence ID" value="GBN65969.1"/>
    <property type="molecule type" value="Genomic_DNA"/>
</dbReference>
<evidence type="ECO:0000313" key="1">
    <source>
        <dbReference type="EMBL" id="GBN65969.1"/>
    </source>
</evidence>
<accession>A0A4Y2QS08</accession>
<proteinExistence type="predicted"/>
<evidence type="ECO:0000313" key="2">
    <source>
        <dbReference type="Proteomes" id="UP000499080"/>
    </source>
</evidence>
<protein>
    <submittedName>
        <fullName evidence="1">Uncharacterized protein</fullName>
    </submittedName>
</protein>
<reference evidence="1 2" key="1">
    <citation type="journal article" date="2019" name="Sci. Rep.">
        <title>Orb-weaving spider Araneus ventricosus genome elucidates the spidroin gene catalogue.</title>
        <authorList>
            <person name="Kono N."/>
            <person name="Nakamura H."/>
            <person name="Ohtoshi R."/>
            <person name="Moran D.A.P."/>
            <person name="Shinohara A."/>
            <person name="Yoshida Y."/>
            <person name="Fujiwara M."/>
            <person name="Mori M."/>
            <person name="Tomita M."/>
            <person name="Arakawa K."/>
        </authorList>
    </citation>
    <scope>NUCLEOTIDE SEQUENCE [LARGE SCALE GENOMIC DNA]</scope>
</reference>
<dbReference type="AlphaFoldDB" id="A0A4Y2QS08"/>
<comment type="caution">
    <text evidence="1">The sequence shown here is derived from an EMBL/GenBank/DDBJ whole genome shotgun (WGS) entry which is preliminary data.</text>
</comment>
<organism evidence="1 2">
    <name type="scientific">Araneus ventricosus</name>
    <name type="common">Orbweaver spider</name>
    <name type="synonym">Epeira ventricosa</name>
    <dbReference type="NCBI Taxonomy" id="182803"/>
    <lineage>
        <taxon>Eukaryota</taxon>
        <taxon>Metazoa</taxon>
        <taxon>Ecdysozoa</taxon>
        <taxon>Arthropoda</taxon>
        <taxon>Chelicerata</taxon>
        <taxon>Arachnida</taxon>
        <taxon>Araneae</taxon>
        <taxon>Araneomorphae</taxon>
        <taxon>Entelegynae</taxon>
        <taxon>Araneoidea</taxon>
        <taxon>Araneidae</taxon>
        <taxon>Araneus</taxon>
    </lineage>
</organism>